<gene>
    <name evidence="1" type="ORF">FRZ06_09075</name>
</gene>
<proteinExistence type="predicted"/>
<protein>
    <submittedName>
        <fullName evidence="1">Sigma-70 family RNA polymerase sigma factor</fullName>
    </submittedName>
</protein>
<accession>A0ACD1AAM5</accession>
<dbReference type="Proteomes" id="UP000594014">
    <property type="component" value="Chromosome"/>
</dbReference>
<evidence type="ECO:0000313" key="1">
    <source>
        <dbReference type="EMBL" id="QOX63491.1"/>
    </source>
</evidence>
<keyword evidence="2" id="KW-1185">Reference proteome</keyword>
<dbReference type="EMBL" id="CP042469">
    <property type="protein sequence ID" value="QOX63491.1"/>
    <property type="molecule type" value="Genomic_DNA"/>
</dbReference>
<evidence type="ECO:0000313" key="2">
    <source>
        <dbReference type="Proteomes" id="UP000594014"/>
    </source>
</evidence>
<organism evidence="1 2">
    <name type="scientific">Anoxybacterium hadale</name>
    <dbReference type="NCBI Taxonomy" id="3408580"/>
    <lineage>
        <taxon>Bacteria</taxon>
        <taxon>Bacillati</taxon>
        <taxon>Bacillota</taxon>
        <taxon>Clostridia</taxon>
        <taxon>Peptostreptococcales</taxon>
        <taxon>Anaerovoracaceae</taxon>
        <taxon>Anoxybacterium</taxon>
    </lineage>
</organism>
<sequence length="188" mass="21950">MKEIYEDIILRHLKEIPEEGVRMALDAYGGPVRTICKNILFDCTSEDVEEAVADSFVELWKSANRFDKRAGYSLKSYLYGIARHKALDKRRAMNKAGEHLPIEEVALQAEVDIEGDYARKLNDNIVHDTVEHMEEPMRSVFILRYFYFAKIKEIAVRLGLTPKTVENHLYRGKDRLRLELTERGIRYE</sequence>
<reference evidence="1" key="1">
    <citation type="submission" date="2019-08" db="EMBL/GenBank/DDBJ databases">
        <title>Genome sequence of Clostridiales bacterium MT110.</title>
        <authorList>
            <person name="Cao J."/>
        </authorList>
    </citation>
    <scope>NUCLEOTIDE SEQUENCE</scope>
    <source>
        <strain evidence="1">MT110</strain>
    </source>
</reference>
<name>A0ACD1AAM5_9FIRM</name>